<evidence type="ECO:0000256" key="1">
    <source>
        <dbReference type="SAM" id="MobiDB-lite"/>
    </source>
</evidence>
<sequence>MKIVDQGMTKETRRNRRCERDTQSATIQEMLVKVLKLDTAVRNRSFNVPYLIMLVDTGERRLVCLYREKPRLRL</sequence>
<name>A0AAV8V7P5_9CUCU</name>
<keyword evidence="3" id="KW-1185">Reference proteome</keyword>
<evidence type="ECO:0000313" key="3">
    <source>
        <dbReference type="Proteomes" id="UP001159042"/>
    </source>
</evidence>
<organism evidence="2 3">
    <name type="scientific">Exocentrus adspersus</name>
    <dbReference type="NCBI Taxonomy" id="1586481"/>
    <lineage>
        <taxon>Eukaryota</taxon>
        <taxon>Metazoa</taxon>
        <taxon>Ecdysozoa</taxon>
        <taxon>Arthropoda</taxon>
        <taxon>Hexapoda</taxon>
        <taxon>Insecta</taxon>
        <taxon>Pterygota</taxon>
        <taxon>Neoptera</taxon>
        <taxon>Endopterygota</taxon>
        <taxon>Coleoptera</taxon>
        <taxon>Polyphaga</taxon>
        <taxon>Cucujiformia</taxon>
        <taxon>Chrysomeloidea</taxon>
        <taxon>Cerambycidae</taxon>
        <taxon>Lamiinae</taxon>
        <taxon>Acanthocinini</taxon>
        <taxon>Exocentrus</taxon>
    </lineage>
</organism>
<feature type="compositionally biased region" description="Basic and acidic residues" evidence="1">
    <location>
        <begin position="8"/>
        <end position="21"/>
    </location>
</feature>
<gene>
    <name evidence="2" type="ORF">NQ315_003457</name>
</gene>
<comment type="caution">
    <text evidence="2">The sequence shown here is derived from an EMBL/GenBank/DDBJ whole genome shotgun (WGS) entry which is preliminary data.</text>
</comment>
<feature type="region of interest" description="Disordered" evidence="1">
    <location>
        <begin position="1"/>
        <end position="21"/>
    </location>
</feature>
<dbReference type="AlphaFoldDB" id="A0AAV8V7P5"/>
<proteinExistence type="predicted"/>
<accession>A0AAV8V7P5</accession>
<protein>
    <submittedName>
        <fullName evidence="2">Uncharacterized protein</fullName>
    </submittedName>
</protein>
<dbReference type="Proteomes" id="UP001159042">
    <property type="component" value="Unassembled WGS sequence"/>
</dbReference>
<evidence type="ECO:0000313" key="2">
    <source>
        <dbReference type="EMBL" id="KAJ8910027.1"/>
    </source>
</evidence>
<dbReference type="EMBL" id="JANEYG010000369">
    <property type="protein sequence ID" value="KAJ8910027.1"/>
    <property type="molecule type" value="Genomic_DNA"/>
</dbReference>
<reference evidence="2 3" key="1">
    <citation type="journal article" date="2023" name="Insect Mol. Biol.">
        <title>Genome sequencing provides insights into the evolution of gene families encoding plant cell wall-degrading enzymes in longhorned beetles.</title>
        <authorList>
            <person name="Shin N.R."/>
            <person name="Okamura Y."/>
            <person name="Kirsch R."/>
            <person name="Pauchet Y."/>
        </authorList>
    </citation>
    <scope>NUCLEOTIDE SEQUENCE [LARGE SCALE GENOMIC DNA]</scope>
    <source>
        <strain evidence="2">EAD_L_NR</strain>
    </source>
</reference>